<sequence length="122" mass="13821">MLDINNSIFDEALHHHDPDGNMLGLEHWSPLAVKQLALEEGIEELLDAHWHVIYALRNLYRERGRSASAREIIRILEKDFVDEGGRRYLYELFPKGPVSQGSRLAGVPPPPYSSDPSFGWAG</sequence>
<evidence type="ECO:0000313" key="5">
    <source>
        <dbReference type="EMBL" id="KXS31763.1"/>
    </source>
</evidence>
<name>A0A139BSH2_9PROT</name>
<organism evidence="5 6">
    <name type="scientific">Candidatus Gallionella acididurans</name>
    <dbReference type="NCBI Taxonomy" id="1796491"/>
    <lineage>
        <taxon>Bacteria</taxon>
        <taxon>Pseudomonadati</taxon>
        <taxon>Pseudomonadota</taxon>
        <taxon>Betaproteobacteria</taxon>
        <taxon>Nitrosomonadales</taxon>
        <taxon>Gallionellaceae</taxon>
        <taxon>Gallionella</taxon>
    </lineage>
</organism>
<dbReference type="GO" id="GO:0002143">
    <property type="term" value="P:tRNA wobble position uridine thiolation"/>
    <property type="evidence" value="ECO:0007669"/>
    <property type="project" value="TreeGrafter"/>
</dbReference>
<dbReference type="InterPro" id="IPR025526">
    <property type="entry name" value="DsrC-like_dom_sf"/>
</dbReference>
<dbReference type="GO" id="GO:0005737">
    <property type="term" value="C:cytoplasm"/>
    <property type="evidence" value="ECO:0007669"/>
    <property type="project" value="UniProtKB-SubCell"/>
</dbReference>
<keyword evidence="3" id="KW-0963">Cytoplasm</keyword>
<evidence type="ECO:0000256" key="3">
    <source>
        <dbReference type="ARBA" id="ARBA00022490"/>
    </source>
</evidence>
<dbReference type="PANTHER" id="PTHR37010">
    <property type="entry name" value="SULFURTRANSFERASE TUSE"/>
    <property type="match status" value="1"/>
</dbReference>
<dbReference type="Proteomes" id="UP000070578">
    <property type="component" value="Unassembled WGS sequence"/>
</dbReference>
<evidence type="ECO:0000256" key="2">
    <source>
        <dbReference type="ARBA" id="ARBA00005718"/>
    </source>
</evidence>
<evidence type="ECO:0000313" key="6">
    <source>
        <dbReference type="Proteomes" id="UP000070578"/>
    </source>
</evidence>
<dbReference type="GO" id="GO:0097163">
    <property type="term" value="F:sulfur carrier activity"/>
    <property type="evidence" value="ECO:0007669"/>
    <property type="project" value="TreeGrafter"/>
</dbReference>
<dbReference type="AlphaFoldDB" id="A0A139BSH2"/>
<evidence type="ECO:0000256" key="4">
    <source>
        <dbReference type="SAM" id="MobiDB-lite"/>
    </source>
</evidence>
<dbReference type="SUPFAM" id="SSF69721">
    <property type="entry name" value="DsrC, the gamma subunit of dissimilatory sulfite reductase"/>
    <property type="match status" value="1"/>
</dbReference>
<comment type="subcellular location">
    <subcellularLocation>
        <location evidence="1">Cytoplasm</location>
    </subcellularLocation>
</comment>
<reference evidence="5 6" key="1">
    <citation type="submission" date="2016-02" db="EMBL/GenBank/DDBJ databases">
        <authorList>
            <person name="Wen L."/>
            <person name="He K."/>
            <person name="Yang H."/>
        </authorList>
    </citation>
    <scope>NUCLEOTIDE SEQUENCE [LARGE SCALE GENOMIC DNA]</scope>
    <source>
        <strain evidence="5">ShG14-8</strain>
    </source>
</reference>
<gene>
    <name evidence="5" type="ORF">AWT59_2099</name>
</gene>
<dbReference type="Gene3D" id="1.10.10.370">
    <property type="entry name" value="DsrC-like protein, C-terminal domain"/>
    <property type="match status" value="1"/>
</dbReference>
<dbReference type="Pfam" id="PF04358">
    <property type="entry name" value="DsrC"/>
    <property type="match status" value="1"/>
</dbReference>
<accession>A0A139BSH2</accession>
<evidence type="ECO:0000256" key="1">
    <source>
        <dbReference type="ARBA" id="ARBA00004496"/>
    </source>
</evidence>
<feature type="region of interest" description="Disordered" evidence="4">
    <location>
        <begin position="97"/>
        <end position="122"/>
    </location>
</feature>
<dbReference type="InterPro" id="IPR007453">
    <property type="entry name" value="DsrC/TusE"/>
</dbReference>
<dbReference type="PANTHER" id="PTHR37010:SF1">
    <property type="entry name" value="SULFURTRANSFERASE TUSE"/>
    <property type="match status" value="1"/>
</dbReference>
<dbReference type="EMBL" id="LSLI01000057">
    <property type="protein sequence ID" value="KXS31763.1"/>
    <property type="molecule type" value="Genomic_DNA"/>
</dbReference>
<comment type="similarity">
    <text evidence="2">Belongs to the DsrC/TusE family.</text>
</comment>
<proteinExistence type="inferred from homology"/>
<dbReference type="InterPro" id="IPR042072">
    <property type="entry name" value="DsrC-like_C"/>
</dbReference>
<dbReference type="NCBIfam" id="TIGR03342">
    <property type="entry name" value="dsrC_tusE_dsvC"/>
    <property type="match status" value="1"/>
</dbReference>
<comment type="caution">
    <text evidence="5">The sequence shown here is derived from an EMBL/GenBank/DDBJ whole genome shotgun (WGS) entry which is preliminary data.</text>
</comment>
<protein>
    <submittedName>
        <fullName evidence="5">Sulfur relay protein, TusE/DsrC/DsvC family</fullName>
    </submittedName>
</protein>
<reference evidence="5 6" key="2">
    <citation type="submission" date="2016-03" db="EMBL/GenBank/DDBJ databases">
        <title>New uncultured bacterium of the family Gallionellaceae from acid mine drainage: description and reconstruction of genome based on metagenomic analysis of microbial community.</title>
        <authorList>
            <person name="Kadnikov V."/>
            <person name="Ivasenko D."/>
            <person name="Beletsky A."/>
            <person name="Mardanov A."/>
            <person name="Danilova E."/>
            <person name="Pimenov N."/>
            <person name="Karnachuk O."/>
            <person name="Ravin N."/>
        </authorList>
    </citation>
    <scope>NUCLEOTIDE SEQUENCE [LARGE SCALE GENOMIC DNA]</scope>
    <source>
        <strain evidence="5">ShG14-8</strain>
    </source>
</reference>